<dbReference type="EMBL" id="CP065053">
    <property type="protein sequence ID" value="QPI48584.1"/>
    <property type="molecule type" value="Genomic_DNA"/>
</dbReference>
<evidence type="ECO:0000313" key="1">
    <source>
        <dbReference type="EMBL" id="QPI48584.1"/>
    </source>
</evidence>
<protein>
    <submittedName>
        <fullName evidence="1">Uncharacterized protein</fullName>
    </submittedName>
</protein>
<sequence>MARRLVLAEPLRYTIADDDPLPAAMAWCAVLRTRVIDELTLAPPRTPFRLTSNLAAASPRVGDGGYCGLVARPRDVAHALLTPGALEAAVETPGFLPRDLTPAIDAARRALNSAAAIGDPALDVLPPDGVPPQFRPGRGVLVARPAPAGADEFTAVAASASPPPLTQVALVDPVRAPHALNTRVAGVPLVLPDQPLHRAEPVRLRGRARRRTGPNSIVPAPGAQIGIAGIWLAYPHTQTLAPVAPDFCAIAPGLRFAHPVGAAIQRGTFNPAGAPRSLREFAPAGARAIALAPNLGLNPAGGDLLRIGDPLTNEAEIVVSAGFDPVGDPNAAVMLRLSAPTAYLHRVPGAVRDIAPGALVAAGAVARETLAGDRVLFAAAIGALPTASMLAVEHGSARAAYYHATQYPSHSGGAFFHQLALDADGRFESPPLARVAQLRIIASHPLHPAQQIDVALDYGGDNLLAIVFS</sequence>
<gene>
    <name evidence="1" type="ORF">IV454_24105</name>
</gene>
<dbReference type="RefSeq" id="WP_206088194.1">
    <property type="nucleotide sequence ID" value="NZ_CP065053.1"/>
</dbReference>
<name>A0AA48WBQ5_9BURK</name>
<organism evidence="1 2">
    <name type="scientific">Massilia antarctica</name>
    <dbReference type="NCBI Taxonomy" id="2765360"/>
    <lineage>
        <taxon>Bacteria</taxon>
        <taxon>Pseudomonadati</taxon>
        <taxon>Pseudomonadota</taxon>
        <taxon>Betaproteobacteria</taxon>
        <taxon>Burkholderiales</taxon>
        <taxon>Oxalobacteraceae</taxon>
        <taxon>Telluria group</taxon>
        <taxon>Massilia</taxon>
    </lineage>
</organism>
<keyword evidence="2" id="KW-1185">Reference proteome</keyword>
<proteinExistence type="predicted"/>
<evidence type="ECO:0000313" key="2">
    <source>
        <dbReference type="Proteomes" id="UP000662888"/>
    </source>
</evidence>
<reference evidence="1 2" key="1">
    <citation type="submission" date="2020-11" db="EMBL/GenBank/DDBJ databases">
        <authorList>
            <person name="Sun Q."/>
        </authorList>
    </citation>
    <scope>NUCLEOTIDE SEQUENCE [LARGE SCALE GENOMIC DNA]</scope>
    <source>
        <strain evidence="1 2">P8398</strain>
    </source>
</reference>
<dbReference type="Proteomes" id="UP000662888">
    <property type="component" value="Chromosome"/>
</dbReference>
<accession>A0AA48WBQ5</accession>